<keyword evidence="2" id="KW-1133">Transmembrane helix</keyword>
<feature type="region of interest" description="Disordered" evidence="1">
    <location>
        <begin position="134"/>
        <end position="157"/>
    </location>
</feature>
<feature type="transmembrane region" description="Helical" evidence="2">
    <location>
        <begin position="332"/>
        <end position="354"/>
    </location>
</feature>
<feature type="compositionally biased region" description="Basic and acidic residues" evidence="1">
    <location>
        <begin position="139"/>
        <end position="152"/>
    </location>
</feature>
<feature type="compositionally biased region" description="Low complexity" evidence="1">
    <location>
        <begin position="69"/>
        <end position="84"/>
    </location>
</feature>
<accession>A0A9P4VR41</accession>
<keyword evidence="4" id="KW-1185">Reference proteome</keyword>
<organism evidence="3 4">
    <name type="scientific">Patellaria atrata CBS 101060</name>
    <dbReference type="NCBI Taxonomy" id="1346257"/>
    <lineage>
        <taxon>Eukaryota</taxon>
        <taxon>Fungi</taxon>
        <taxon>Dikarya</taxon>
        <taxon>Ascomycota</taxon>
        <taxon>Pezizomycotina</taxon>
        <taxon>Dothideomycetes</taxon>
        <taxon>Dothideomycetes incertae sedis</taxon>
        <taxon>Patellariales</taxon>
        <taxon>Patellariaceae</taxon>
        <taxon>Patellaria</taxon>
    </lineage>
</organism>
<name>A0A9P4VR41_9PEZI</name>
<comment type="caution">
    <text evidence="3">The sequence shown here is derived from an EMBL/GenBank/DDBJ whole genome shotgun (WGS) entry which is preliminary data.</text>
</comment>
<dbReference type="Proteomes" id="UP000799429">
    <property type="component" value="Unassembled WGS sequence"/>
</dbReference>
<evidence type="ECO:0000313" key="4">
    <source>
        <dbReference type="Proteomes" id="UP000799429"/>
    </source>
</evidence>
<feature type="region of interest" description="Disordered" evidence="1">
    <location>
        <begin position="60"/>
        <end position="84"/>
    </location>
</feature>
<dbReference type="EMBL" id="MU006090">
    <property type="protein sequence ID" value="KAF2842546.1"/>
    <property type="molecule type" value="Genomic_DNA"/>
</dbReference>
<evidence type="ECO:0000313" key="3">
    <source>
        <dbReference type="EMBL" id="KAF2842546.1"/>
    </source>
</evidence>
<feature type="region of interest" description="Disordered" evidence="1">
    <location>
        <begin position="223"/>
        <end position="248"/>
    </location>
</feature>
<reference evidence="3" key="1">
    <citation type="journal article" date="2020" name="Stud. Mycol.">
        <title>101 Dothideomycetes genomes: a test case for predicting lifestyles and emergence of pathogens.</title>
        <authorList>
            <person name="Haridas S."/>
            <person name="Albert R."/>
            <person name="Binder M."/>
            <person name="Bloem J."/>
            <person name="Labutti K."/>
            <person name="Salamov A."/>
            <person name="Andreopoulos B."/>
            <person name="Baker S."/>
            <person name="Barry K."/>
            <person name="Bills G."/>
            <person name="Bluhm B."/>
            <person name="Cannon C."/>
            <person name="Castanera R."/>
            <person name="Culley D."/>
            <person name="Daum C."/>
            <person name="Ezra D."/>
            <person name="Gonzalez J."/>
            <person name="Henrissat B."/>
            <person name="Kuo A."/>
            <person name="Liang C."/>
            <person name="Lipzen A."/>
            <person name="Lutzoni F."/>
            <person name="Magnuson J."/>
            <person name="Mondo S."/>
            <person name="Nolan M."/>
            <person name="Ohm R."/>
            <person name="Pangilinan J."/>
            <person name="Park H.-J."/>
            <person name="Ramirez L."/>
            <person name="Alfaro M."/>
            <person name="Sun H."/>
            <person name="Tritt A."/>
            <person name="Yoshinaga Y."/>
            <person name="Zwiers L.-H."/>
            <person name="Turgeon B."/>
            <person name="Goodwin S."/>
            <person name="Spatafora J."/>
            <person name="Crous P."/>
            <person name="Grigoriev I."/>
        </authorList>
    </citation>
    <scope>NUCLEOTIDE SEQUENCE</scope>
    <source>
        <strain evidence="3">CBS 101060</strain>
    </source>
</reference>
<keyword evidence="2" id="KW-0472">Membrane</keyword>
<sequence>MGNQGIVLRPKQKAICQICDQFLASRKTLQRRFLCSTSILRVPVTASAASNKRTPIIHKLSRSTRKPDLPATTPSPSALSSIPASKPSAFEAASIISKVEDHVKKFLGSEKIPTEEDTLTALLLCEEAARRLTGQTGRQDTKGEISSSEDKTSTPTSALLSLDKPLTASESKSFDFLETIAYRIVVHPSVFITPKILYEYLTIQSLLRRPSTLPEILDLYHTKPAPRPSKKPTKDSAPEIKYTTPSPNAAASAVPPPIANAALDLAIATKSLPTALSIITLTFAHPSFRRSKIIKRLFPPFALFLLTPPVIYLAASQFAVQQTTMSPSLFTGIVTSATLAYVIATAGVGVVAVATANDQMKRVTWALGMPLRERWMREEEREALDRIACAWGFRQKGRWGEEEGEEWEELREWIGLRGMVLDKVSLMEGME</sequence>
<gene>
    <name evidence="3" type="ORF">M501DRAFT_998881</name>
</gene>
<keyword evidence="2" id="KW-0812">Transmembrane</keyword>
<dbReference type="AlphaFoldDB" id="A0A9P4VR41"/>
<protein>
    <submittedName>
        <fullName evidence="3">Uncharacterized protein</fullName>
    </submittedName>
</protein>
<feature type="transmembrane region" description="Helical" evidence="2">
    <location>
        <begin position="297"/>
        <end position="320"/>
    </location>
</feature>
<dbReference type="OrthoDB" id="5360701at2759"/>
<proteinExistence type="predicted"/>
<evidence type="ECO:0000256" key="1">
    <source>
        <dbReference type="SAM" id="MobiDB-lite"/>
    </source>
</evidence>
<evidence type="ECO:0000256" key="2">
    <source>
        <dbReference type="SAM" id="Phobius"/>
    </source>
</evidence>